<dbReference type="PROSITE" id="PS50835">
    <property type="entry name" value="IG_LIKE"/>
    <property type="match status" value="1"/>
</dbReference>
<reference evidence="2" key="1">
    <citation type="submission" date="2020-08" db="EMBL/GenBank/DDBJ databases">
        <title>Multicomponent nature underlies the extraordinary mechanical properties of spider dragline silk.</title>
        <authorList>
            <person name="Kono N."/>
            <person name="Nakamura H."/>
            <person name="Mori M."/>
            <person name="Yoshida Y."/>
            <person name="Ohtoshi R."/>
            <person name="Malay A.D."/>
            <person name="Moran D.A.P."/>
            <person name="Tomita M."/>
            <person name="Numata K."/>
            <person name="Arakawa K."/>
        </authorList>
    </citation>
    <scope>NUCLEOTIDE SEQUENCE</scope>
</reference>
<evidence type="ECO:0000259" key="1">
    <source>
        <dbReference type="PROSITE" id="PS50835"/>
    </source>
</evidence>
<dbReference type="CDD" id="cd00096">
    <property type="entry name" value="Ig"/>
    <property type="match status" value="1"/>
</dbReference>
<dbReference type="Gene3D" id="2.60.40.10">
    <property type="entry name" value="Immunoglobulins"/>
    <property type="match status" value="1"/>
</dbReference>
<dbReference type="Pfam" id="PF07686">
    <property type="entry name" value="V-set"/>
    <property type="match status" value="1"/>
</dbReference>
<dbReference type="SMART" id="SM00409">
    <property type="entry name" value="IG"/>
    <property type="match status" value="1"/>
</dbReference>
<dbReference type="InterPro" id="IPR013106">
    <property type="entry name" value="Ig_V-set"/>
</dbReference>
<dbReference type="InterPro" id="IPR036179">
    <property type="entry name" value="Ig-like_dom_sf"/>
</dbReference>
<dbReference type="Proteomes" id="UP000887013">
    <property type="component" value="Unassembled WGS sequence"/>
</dbReference>
<dbReference type="InterPro" id="IPR003599">
    <property type="entry name" value="Ig_sub"/>
</dbReference>
<evidence type="ECO:0000313" key="2">
    <source>
        <dbReference type="EMBL" id="GFT47876.1"/>
    </source>
</evidence>
<organism evidence="2 3">
    <name type="scientific">Nephila pilipes</name>
    <name type="common">Giant wood spider</name>
    <name type="synonym">Nephila maculata</name>
    <dbReference type="NCBI Taxonomy" id="299642"/>
    <lineage>
        <taxon>Eukaryota</taxon>
        <taxon>Metazoa</taxon>
        <taxon>Ecdysozoa</taxon>
        <taxon>Arthropoda</taxon>
        <taxon>Chelicerata</taxon>
        <taxon>Arachnida</taxon>
        <taxon>Araneae</taxon>
        <taxon>Araneomorphae</taxon>
        <taxon>Entelegynae</taxon>
        <taxon>Araneoidea</taxon>
        <taxon>Nephilidae</taxon>
        <taxon>Nephila</taxon>
    </lineage>
</organism>
<dbReference type="AlphaFoldDB" id="A0A8X6P4J0"/>
<dbReference type="InterPro" id="IPR013783">
    <property type="entry name" value="Ig-like_fold"/>
</dbReference>
<name>A0A8X6P4J0_NEPPI</name>
<comment type="caution">
    <text evidence="2">The sequence shown here is derived from an EMBL/GenBank/DDBJ whole genome shotgun (WGS) entry which is preliminary data.</text>
</comment>
<dbReference type="InterPro" id="IPR007110">
    <property type="entry name" value="Ig-like_dom"/>
</dbReference>
<proteinExistence type="predicted"/>
<dbReference type="OrthoDB" id="9984531at2759"/>
<keyword evidence="3" id="KW-1185">Reference proteome</keyword>
<accession>A0A8X6P4J0</accession>
<gene>
    <name evidence="2" type="primary">NCL1_32158</name>
    <name evidence="2" type="ORF">NPIL_59711</name>
</gene>
<dbReference type="SUPFAM" id="SSF48726">
    <property type="entry name" value="Immunoglobulin"/>
    <property type="match status" value="1"/>
</dbReference>
<feature type="domain" description="Ig-like" evidence="1">
    <location>
        <begin position="6"/>
        <end position="116"/>
    </location>
</feature>
<protein>
    <recommendedName>
        <fullName evidence="1">Ig-like domain-containing protein</fullName>
    </recommendedName>
</protein>
<evidence type="ECO:0000313" key="3">
    <source>
        <dbReference type="Proteomes" id="UP000887013"/>
    </source>
</evidence>
<dbReference type="EMBL" id="BMAW01016207">
    <property type="protein sequence ID" value="GFT47876.1"/>
    <property type="molecule type" value="Genomic_DNA"/>
</dbReference>
<sequence>MLFFFPIEALSVTVTEVRLVSARPYVMDGQPAILTCHYILDPNEVVTEVEWEKDDVLVYLWTLDEPPEARDVLEGLVDLNAKSPSILNISAVNMHMHGTYTCRVRTNGKMASNEIFLMIIVDACKQSSWKTYTDMVSCQETVNMHCIGIFPKPSPACGVYEDRLVLKKKKKLQKNDRYGLVSGDDLADKWQPDLPHTQRRVAVTTL</sequence>